<keyword evidence="2" id="KW-0238">DNA-binding</keyword>
<dbReference type="SUPFAM" id="SSF48008">
    <property type="entry name" value="GntR ligand-binding domain-like"/>
    <property type="match status" value="1"/>
</dbReference>
<dbReference type="Gene3D" id="1.20.120.530">
    <property type="entry name" value="GntR ligand-binding domain-like"/>
    <property type="match status" value="1"/>
</dbReference>
<dbReference type="PRINTS" id="PR00035">
    <property type="entry name" value="HTHGNTR"/>
</dbReference>
<dbReference type="CDD" id="cd07377">
    <property type="entry name" value="WHTH_GntR"/>
    <property type="match status" value="1"/>
</dbReference>
<keyword evidence="3" id="KW-0804">Transcription</keyword>
<evidence type="ECO:0000313" key="6">
    <source>
        <dbReference type="Proteomes" id="UP000321750"/>
    </source>
</evidence>
<dbReference type="InterPro" id="IPR008920">
    <property type="entry name" value="TF_FadR/GntR_C"/>
</dbReference>
<dbReference type="Pfam" id="PF07729">
    <property type="entry name" value="FCD"/>
    <property type="match status" value="1"/>
</dbReference>
<accession>A0A512JQT2</accession>
<dbReference type="RefSeq" id="WP_147048704.1">
    <property type="nucleotide sequence ID" value="NZ_BJZV01000035.1"/>
</dbReference>
<gene>
    <name evidence="5" type="ORF">MGN01_41630</name>
</gene>
<dbReference type="GO" id="GO:0003677">
    <property type="term" value="F:DNA binding"/>
    <property type="evidence" value="ECO:0007669"/>
    <property type="project" value="UniProtKB-KW"/>
</dbReference>
<dbReference type="Gene3D" id="1.10.10.10">
    <property type="entry name" value="Winged helix-like DNA-binding domain superfamily/Winged helix DNA-binding domain"/>
    <property type="match status" value="1"/>
</dbReference>
<keyword evidence="6" id="KW-1185">Reference proteome</keyword>
<dbReference type="AlphaFoldDB" id="A0A512JQT2"/>
<dbReference type="Proteomes" id="UP000321750">
    <property type="component" value="Unassembled WGS sequence"/>
</dbReference>
<keyword evidence="1" id="KW-0805">Transcription regulation</keyword>
<dbReference type="InterPro" id="IPR036390">
    <property type="entry name" value="WH_DNA-bd_sf"/>
</dbReference>
<evidence type="ECO:0000259" key="4">
    <source>
        <dbReference type="PROSITE" id="PS50949"/>
    </source>
</evidence>
<dbReference type="PANTHER" id="PTHR43537">
    <property type="entry name" value="TRANSCRIPTIONAL REGULATOR, GNTR FAMILY"/>
    <property type="match status" value="1"/>
</dbReference>
<evidence type="ECO:0000256" key="3">
    <source>
        <dbReference type="ARBA" id="ARBA00023163"/>
    </source>
</evidence>
<sequence>MEREEGQEFRSATIAKILGFIRERRYEQSERLPSERDFAEKFGSSRAAIREALAALEVMRVIERRPNSGIYLRSSGERSIEALIWQADSGIPFTASEIANVFEVRRMLEVQAVRLASARRAPEDIRTIRDILSKTRDRLDALHTIEAEDEAFHMAVFAATKNDILLRLVKSFYEMSRQRRRIYFSEQSRGLRAYDDHRMIFNAIENMQSDEAELRMSEHLSQAVEAWQILLGTSIEGPL</sequence>
<organism evidence="5 6">
    <name type="scientific">Methylobacterium gnaphalii</name>
    <dbReference type="NCBI Taxonomy" id="1010610"/>
    <lineage>
        <taxon>Bacteria</taxon>
        <taxon>Pseudomonadati</taxon>
        <taxon>Pseudomonadota</taxon>
        <taxon>Alphaproteobacteria</taxon>
        <taxon>Hyphomicrobiales</taxon>
        <taxon>Methylobacteriaceae</taxon>
        <taxon>Methylobacterium</taxon>
    </lineage>
</organism>
<dbReference type="SMART" id="SM00345">
    <property type="entry name" value="HTH_GNTR"/>
    <property type="match status" value="1"/>
</dbReference>
<evidence type="ECO:0000256" key="2">
    <source>
        <dbReference type="ARBA" id="ARBA00023125"/>
    </source>
</evidence>
<dbReference type="InterPro" id="IPR036388">
    <property type="entry name" value="WH-like_DNA-bd_sf"/>
</dbReference>
<reference evidence="5 6" key="1">
    <citation type="submission" date="2019-07" db="EMBL/GenBank/DDBJ databases">
        <title>Whole genome shotgun sequence of Methylobacterium gnaphalii NBRC 107716.</title>
        <authorList>
            <person name="Hosoyama A."/>
            <person name="Uohara A."/>
            <person name="Ohji S."/>
            <person name="Ichikawa N."/>
        </authorList>
    </citation>
    <scope>NUCLEOTIDE SEQUENCE [LARGE SCALE GENOMIC DNA]</scope>
    <source>
        <strain evidence="5 6">NBRC 107716</strain>
    </source>
</reference>
<evidence type="ECO:0000256" key="1">
    <source>
        <dbReference type="ARBA" id="ARBA00023015"/>
    </source>
</evidence>
<proteinExistence type="predicted"/>
<feature type="domain" description="HTH gntR-type" evidence="4">
    <location>
        <begin position="7"/>
        <end position="75"/>
    </location>
</feature>
<dbReference type="SMART" id="SM00895">
    <property type="entry name" value="FCD"/>
    <property type="match status" value="1"/>
</dbReference>
<protein>
    <submittedName>
        <fullName evidence="5">GntR family transcriptional regulator</fullName>
    </submittedName>
</protein>
<dbReference type="EMBL" id="BJZV01000035">
    <property type="protein sequence ID" value="GEP12318.1"/>
    <property type="molecule type" value="Genomic_DNA"/>
</dbReference>
<dbReference type="InterPro" id="IPR011711">
    <property type="entry name" value="GntR_C"/>
</dbReference>
<comment type="caution">
    <text evidence="5">The sequence shown here is derived from an EMBL/GenBank/DDBJ whole genome shotgun (WGS) entry which is preliminary data.</text>
</comment>
<evidence type="ECO:0000313" key="5">
    <source>
        <dbReference type="EMBL" id="GEP12318.1"/>
    </source>
</evidence>
<dbReference type="OrthoDB" id="9805385at2"/>
<dbReference type="PROSITE" id="PS50949">
    <property type="entry name" value="HTH_GNTR"/>
    <property type="match status" value="1"/>
</dbReference>
<name>A0A512JQT2_9HYPH</name>
<dbReference type="PANTHER" id="PTHR43537:SF5">
    <property type="entry name" value="UXU OPERON TRANSCRIPTIONAL REGULATOR"/>
    <property type="match status" value="1"/>
</dbReference>
<dbReference type="SUPFAM" id="SSF46785">
    <property type="entry name" value="Winged helix' DNA-binding domain"/>
    <property type="match status" value="1"/>
</dbReference>
<dbReference type="InterPro" id="IPR000524">
    <property type="entry name" value="Tscrpt_reg_HTH_GntR"/>
</dbReference>
<dbReference type="GO" id="GO:0003700">
    <property type="term" value="F:DNA-binding transcription factor activity"/>
    <property type="evidence" value="ECO:0007669"/>
    <property type="project" value="InterPro"/>
</dbReference>
<dbReference type="Pfam" id="PF00392">
    <property type="entry name" value="GntR"/>
    <property type="match status" value="1"/>
</dbReference>